<feature type="transmembrane region" description="Helical" evidence="2">
    <location>
        <begin position="45"/>
        <end position="65"/>
    </location>
</feature>
<feature type="transmembrane region" description="Helical" evidence="2">
    <location>
        <begin position="355"/>
        <end position="374"/>
    </location>
</feature>
<feature type="transmembrane region" description="Helical" evidence="2">
    <location>
        <begin position="318"/>
        <end position="335"/>
    </location>
</feature>
<keyword evidence="2" id="KW-0472">Membrane</keyword>
<reference evidence="3" key="2">
    <citation type="journal article" date="2021" name="PeerJ">
        <title>Extensive microbial diversity within the chicken gut microbiome revealed by metagenomics and culture.</title>
        <authorList>
            <person name="Gilroy R."/>
            <person name="Ravi A."/>
            <person name="Getino M."/>
            <person name="Pursley I."/>
            <person name="Horton D.L."/>
            <person name="Alikhan N.F."/>
            <person name="Baker D."/>
            <person name="Gharbi K."/>
            <person name="Hall N."/>
            <person name="Watson M."/>
            <person name="Adriaenssens E.M."/>
            <person name="Foster-Nyarko E."/>
            <person name="Jarju S."/>
            <person name="Secka A."/>
            <person name="Antonio M."/>
            <person name="Oren A."/>
            <person name="Chaudhuri R.R."/>
            <person name="La Ragione R."/>
            <person name="Hildebrand F."/>
            <person name="Pallen M.J."/>
        </authorList>
    </citation>
    <scope>NUCLEOTIDE SEQUENCE</scope>
    <source>
        <strain evidence="3">ChiHjej10B9-9673</strain>
    </source>
</reference>
<evidence type="ECO:0000313" key="3">
    <source>
        <dbReference type="EMBL" id="HIS66766.1"/>
    </source>
</evidence>
<name>A0A9D1FEC4_9FIRM</name>
<dbReference type="PANTHER" id="PTHR23528:SF1">
    <property type="entry name" value="MAJOR FACILITATOR SUPERFAMILY (MFS) PROFILE DOMAIN-CONTAINING PROTEIN"/>
    <property type="match status" value="1"/>
</dbReference>
<keyword evidence="2" id="KW-1133">Transmembrane helix</keyword>
<dbReference type="Proteomes" id="UP000824001">
    <property type="component" value="Unassembled WGS sequence"/>
</dbReference>
<reference evidence="3" key="1">
    <citation type="submission" date="2020-10" db="EMBL/GenBank/DDBJ databases">
        <authorList>
            <person name="Gilroy R."/>
        </authorList>
    </citation>
    <scope>NUCLEOTIDE SEQUENCE</scope>
    <source>
        <strain evidence="3">ChiHjej10B9-9673</strain>
    </source>
</reference>
<evidence type="ECO:0000256" key="2">
    <source>
        <dbReference type="SAM" id="Phobius"/>
    </source>
</evidence>
<dbReference type="SUPFAM" id="SSF103473">
    <property type="entry name" value="MFS general substrate transporter"/>
    <property type="match status" value="2"/>
</dbReference>
<comment type="caution">
    <text evidence="3">The sequence shown here is derived from an EMBL/GenBank/DDBJ whole genome shotgun (WGS) entry which is preliminary data.</text>
</comment>
<dbReference type="PANTHER" id="PTHR23528">
    <property type="match status" value="1"/>
</dbReference>
<feature type="transmembrane region" description="Helical" evidence="2">
    <location>
        <begin position="255"/>
        <end position="275"/>
    </location>
</feature>
<feature type="transmembrane region" description="Helical" evidence="2">
    <location>
        <begin position="77"/>
        <end position="97"/>
    </location>
</feature>
<evidence type="ECO:0000313" key="4">
    <source>
        <dbReference type="Proteomes" id="UP000824001"/>
    </source>
</evidence>
<dbReference type="Pfam" id="PF07690">
    <property type="entry name" value="MFS_1"/>
    <property type="match status" value="1"/>
</dbReference>
<evidence type="ECO:0000256" key="1">
    <source>
        <dbReference type="ARBA" id="ARBA00004651"/>
    </source>
</evidence>
<keyword evidence="2" id="KW-0812">Transmembrane</keyword>
<feature type="transmembrane region" description="Helical" evidence="2">
    <location>
        <begin position="381"/>
        <end position="399"/>
    </location>
</feature>
<dbReference type="GO" id="GO:0005886">
    <property type="term" value="C:plasma membrane"/>
    <property type="evidence" value="ECO:0007669"/>
    <property type="project" value="UniProtKB-SubCell"/>
</dbReference>
<dbReference type="InterPro" id="IPR036259">
    <property type="entry name" value="MFS_trans_sf"/>
</dbReference>
<dbReference type="InterPro" id="IPR011701">
    <property type="entry name" value="MFS"/>
</dbReference>
<protein>
    <submittedName>
        <fullName evidence="3">MFS transporter</fullName>
    </submittedName>
</protein>
<comment type="subcellular location">
    <subcellularLocation>
        <location evidence="1">Cell membrane</location>
        <topology evidence="1">Multi-pass membrane protein</topology>
    </subcellularLocation>
</comment>
<dbReference type="EMBL" id="DVJK01000117">
    <property type="protein sequence ID" value="HIS66766.1"/>
    <property type="molecule type" value="Genomic_DNA"/>
</dbReference>
<proteinExistence type="predicted"/>
<organism evidence="3 4">
    <name type="scientific">Candidatus Scatomorpha merdipullorum</name>
    <dbReference type="NCBI Taxonomy" id="2840927"/>
    <lineage>
        <taxon>Bacteria</taxon>
        <taxon>Bacillati</taxon>
        <taxon>Bacillota</taxon>
        <taxon>Clostridia</taxon>
        <taxon>Eubacteriales</taxon>
        <taxon>Candidatus Scatomorpha</taxon>
    </lineage>
</organism>
<accession>A0A9D1FEC4</accession>
<gene>
    <name evidence="3" type="ORF">IAC18_04290</name>
</gene>
<feature type="transmembrane region" description="Helical" evidence="2">
    <location>
        <begin position="223"/>
        <end position="243"/>
    </location>
</feature>
<dbReference type="Gene3D" id="1.20.1250.20">
    <property type="entry name" value="MFS general substrate transporter like domains"/>
    <property type="match status" value="2"/>
</dbReference>
<dbReference type="GO" id="GO:0022857">
    <property type="term" value="F:transmembrane transporter activity"/>
    <property type="evidence" value="ECO:0007669"/>
    <property type="project" value="InterPro"/>
</dbReference>
<feature type="transmembrane region" description="Helical" evidence="2">
    <location>
        <begin position="7"/>
        <end position="25"/>
    </location>
</feature>
<sequence>MKLNYKKTIFVGFAFFLITAFWQAYDTIIPKILTDKFGMSQSLSGVIMAADNVLALFMLPLFGTLSDRCKSRRGRRTPFILAGTVCAAALFVVLSFADDLQLRALEPVAVDNPTAQETLWDAGLSAATPDGVEFDVQEEFTREEFAAIGMTEPDGSANPDYTNYVVPARQAYAAAATADSHGPLIFFVVVLLGVLISMATFRSPAVALMPDVTIKPLRSKANAVINLMGAAGGIIVLGLGAVFGTGKAANALMSYTPFFSAISGLMLVSLVIFLWKVKEPQLVREMHEESRRYGIATEEDADPNSGGRRLSKGEFRSLILILMSVVFWFFGYNAVTSKYAVYASSVLDLDYNLTLMIATGAAIVAYIPVGAVASRIGRRKTILAGIVILGGSFLAAGFIRAGSPVMLMNVLFATAGIGWA</sequence>
<dbReference type="AlphaFoldDB" id="A0A9D1FEC4"/>
<feature type="non-terminal residue" evidence="3">
    <location>
        <position position="420"/>
    </location>
</feature>
<feature type="transmembrane region" description="Helical" evidence="2">
    <location>
        <begin position="184"/>
        <end position="202"/>
    </location>
</feature>
<dbReference type="Pfam" id="PF13347">
    <property type="entry name" value="MFS_2"/>
    <property type="match status" value="1"/>
</dbReference>